<dbReference type="RefSeq" id="WP_202089536.1">
    <property type="nucleotide sequence ID" value="NZ_JAELVM010000001.1"/>
</dbReference>
<sequence>MNSIKLGYYYIFYRLYKMSEAAPSKWLSDWKASMALGLLEMWFLISILIYYRVFTNSSLDILGNNIFWFLMVIMLTLIDYFAFHNKNQWKNIVVDFDKLSPKKNRIYGIIAWSFILLIIINTIFSYYCLDLKARRDQIGPYAPSVVAKKKFEDSLQKAQQIENLKKIYGEDKK</sequence>
<dbReference type="EMBL" id="JAELVM010000001">
    <property type="protein sequence ID" value="MBL1220206.1"/>
    <property type="molecule type" value="Genomic_DNA"/>
</dbReference>
<keyword evidence="1" id="KW-0472">Membrane</keyword>
<feature type="transmembrane region" description="Helical" evidence="1">
    <location>
        <begin position="106"/>
        <end position="129"/>
    </location>
</feature>
<evidence type="ECO:0000313" key="3">
    <source>
        <dbReference type="Proteomes" id="UP000661696"/>
    </source>
</evidence>
<protein>
    <submittedName>
        <fullName evidence="2">Uncharacterized protein</fullName>
    </submittedName>
</protein>
<proteinExistence type="predicted"/>
<accession>A0ABS1QC59</accession>
<organism evidence="2 3">
    <name type="scientific">Chryseobacterium endalhagicum</name>
    <dbReference type="NCBI Taxonomy" id="2797638"/>
    <lineage>
        <taxon>Bacteria</taxon>
        <taxon>Pseudomonadati</taxon>
        <taxon>Bacteroidota</taxon>
        <taxon>Flavobacteriia</taxon>
        <taxon>Flavobacteriales</taxon>
        <taxon>Weeksellaceae</taxon>
        <taxon>Chryseobacterium group</taxon>
        <taxon>Chryseobacterium</taxon>
    </lineage>
</organism>
<comment type="caution">
    <text evidence="2">The sequence shown here is derived from an EMBL/GenBank/DDBJ whole genome shotgun (WGS) entry which is preliminary data.</text>
</comment>
<evidence type="ECO:0000313" key="2">
    <source>
        <dbReference type="EMBL" id="MBL1220206.1"/>
    </source>
</evidence>
<evidence type="ECO:0000256" key="1">
    <source>
        <dbReference type="SAM" id="Phobius"/>
    </source>
</evidence>
<dbReference type="Proteomes" id="UP000661696">
    <property type="component" value="Unassembled WGS sequence"/>
</dbReference>
<reference evidence="2 3" key="1">
    <citation type="submission" date="2020-12" db="EMBL/GenBank/DDBJ databases">
        <title>Chryseobacterium endoalhailicus sp. nov., isolated from seed of leguminous plant.</title>
        <authorList>
            <person name="Zhang X."/>
        </authorList>
    </citation>
    <scope>NUCLEOTIDE SEQUENCE [LARGE SCALE GENOMIC DNA]</scope>
    <source>
        <strain evidence="2 3">L7</strain>
    </source>
</reference>
<keyword evidence="1" id="KW-1133">Transmembrane helix</keyword>
<keyword evidence="3" id="KW-1185">Reference proteome</keyword>
<keyword evidence="1" id="KW-0812">Transmembrane</keyword>
<feature type="transmembrane region" description="Helical" evidence="1">
    <location>
        <begin position="66"/>
        <end position="83"/>
    </location>
</feature>
<feature type="transmembrane region" description="Helical" evidence="1">
    <location>
        <begin position="34"/>
        <end position="54"/>
    </location>
</feature>
<name>A0ABS1QC59_9FLAO</name>
<gene>
    <name evidence="2" type="ORF">JET18_05115</name>
</gene>